<evidence type="ECO:0000313" key="3">
    <source>
        <dbReference type="EMBL" id="KAL3738036.1"/>
    </source>
</evidence>
<dbReference type="AlphaFoldDB" id="A0ABD3KJF8"/>
<dbReference type="EMBL" id="JBJKBG010000005">
    <property type="protein sequence ID" value="KAL3738036.1"/>
    <property type="molecule type" value="Genomic_DNA"/>
</dbReference>
<gene>
    <name evidence="3" type="ORF">ACJRO7_019547</name>
</gene>
<organism evidence="3 4">
    <name type="scientific">Eucalyptus globulus</name>
    <name type="common">Tasmanian blue gum</name>
    <dbReference type="NCBI Taxonomy" id="34317"/>
    <lineage>
        <taxon>Eukaryota</taxon>
        <taxon>Viridiplantae</taxon>
        <taxon>Streptophyta</taxon>
        <taxon>Embryophyta</taxon>
        <taxon>Tracheophyta</taxon>
        <taxon>Spermatophyta</taxon>
        <taxon>Magnoliopsida</taxon>
        <taxon>eudicotyledons</taxon>
        <taxon>Gunneridae</taxon>
        <taxon>Pentapetalae</taxon>
        <taxon>rosids</taxon>
        <taxon>malvids</taxon>
        <taxon>Myrtales</taxon>
        <taxon>Myrtaceae</taxon>
        <taxon>Myrtoideae</taxon>
        <taxon>Eucalypteae</taxon>
        <taxon>Eucalyptus</taxon>
    </lineage>
</organism>
<reference evidence="3 4" key="1">
    <citation type="submission" date="2024-11" db="EMBL/GenBank/DDBJ databases">
        <title>Chromosome-level genome assembly of Eucalyptus globulus Labill. provides insights into its genome evolution.</title>
        <authorList>
            <person name="Li X."/>
        </authorList>
    </citation>
    <scope>NUCLEOTIDE SEQUENCE [LARGE SCALE GENOMIC DNA]</scope>
    <source>
        <strain evidence="3">CL2024</strain>
        <tissue evidence="3">Fresh tender leaves</tissue>
    </source>
</reference>
<dbReference type="InterPro" id="IPR055482">
    <property type="entry name" value="DUF7054"/>
</dbReference>
<dbReference type="InterPro" id="IPR040358">
    <property type="entry name" value="At4g22758-like"/>
</dbReference>
<sequence>MNLRSHHPTARRRSAARAPPAAIVRAPSAWSLQTFPPESHTDLVRHRGGLISVPRRLLPPPPPPPPPASAAGGGPARLLLNVTVERSLGPVHVVMAREKSVSDLIRASVEVYAREKRRPLLRGGGDPRCFELHYSPFSLECLRPEEKLINLGSRNFFLCSKRSTSSNSSCSGQASMEANSPLPLTHLMDFLL</sequence>
<feature type="region of interest" description="Disordered" evidence="1">
    <location>
        <begin position="1"/>
        <end position="20"/>
    </location>
</feature>
<dbReference type="PANTHER" id="PTHR33270:SF7">
    <property type="entry name" value="SNRNP25 UBIQUITIN-LIKE DOMAIN-CONTAINING PROTEIN"/>
    <property type="match status" value="1"/>
</dbReference>
<evidence type="ECO:0000259" key="2">
    <source>
        <dbReference type="Pfam" id="PF23156"/>
    </source>
</evidence>
<feature type="region of interest" description="Disordered" evidence="1">
    <location>
        <begin position="54"/>
        <end position="74"/>
    </location>
</feature>
<keyword evidence="4" id="KW-1185">Reference proteome</keyword>
<dbReference type="Pfam" id="PF23156">
    <property type="entry name" value="DUF7054"/>
    <property type="match status" value="1"/>
</dbReference>
<feature type="domain" description="DUF7054" evidence="2">
    <location>
        <begin position="75"/>
        <end position="159"/>
    </location>
</feature>
<evidence type="ECO:0000256" key="1">
    <source>
        <dbReference type="SAM" id="MobiDB-lite"/>
    </source>
</evidence>
<feature type="compositionally biased region" description="Basic residues" evidence="1">
    <location>
        <begin position="1"/>
        <end position="15"/>
    </location>
</feature>
<accession>A0ABD3KJF8</accession>
<protein>
    <recommendedName>
        <fullName evidence="2">DUF7054 domain-containing protein</fullName>
    </recommendedName>
</protein>
<feature type="compositionally biased region" description="Pro residues" evidence="1">
    <location>
        <begin position="57"/>
        <end position="68"/>
    </location>
</feature>
<name>A0ABD3KJF8_EUCGL</name>
<evidence type="ECO:0000313" key="4">
    <source>
        <dbReference type="Proteomes" id="UP001634007"/>
    </source>
</evidence>
<proteinExistence type="predicted"/>
<comment type="caution">
    <text evidence="3">The sequence shown here is derived from an EMBL/GenBank/DDBJ whole genome shotgun (WGS) entry which is preliminary data.</text>
</comment>
<dbReference type="PANTHER" id="PTHR33270">
    <property type="entry name" value="BNAC05G50380D PROTEIN"/>
    <property type="match status" value="1"/>
</dbReference>
<dbReference type="Proteomes" id="UP001634007">
    <property type="component" value="Unassembled WGS sequence"/>
</dbReference>